<name>A0ACB6ZL01_THEGA</name>
<evidence type="ECO:0000313" key="1">
    <source>
        <dbReference type="EMBL" id="KAF9650085.1"/>
    </source>
</evidence>
<reference evidence="1" key="2">
    <citation type="journal article" date="2020" name="Nat. Commun.">
        <title>Large-scale genome sequencing of mycorrhizal fungi provides insights into the early evolution of symbiotic traits.</title>
        <authorList>
            <person name="Miyauchi S."/>
            <person name="Kiss E."/>
            <person name="Kuo A."/>
            <person name="Drula E."/>
            <person name="Kohler A."/>
            <person name="Sanchez-Garcia M."/>
            <person name="Morin E."/>
            <person name="Andreopoulos B."/>
            <person name="Barry K.W."/>
            <person name="Bonito G."/>
            <person name="Buee M."/>
            <person name="Carver A."/>
            <person name="Chen C."/>
            <person name="Cichocki N."/>
            <person name="Clum A."/>
            <person name="Culley D."/>
            <person name="Crous P.W."/>
            <person name="Fauchery L."/>
            <person name="Girlanda M."/>
            <person name="Hayes R.D."/>
            <person name="Keri Z."/>
            <person name="LaButti K."/>
            <person name="Lipzen A."/>
            <person name="Lombard V."/>
            <person name="Magnuson J."/>
            <person name="Maillard F."/>
            <person name="Murat C."/>
            <person name="Nolan M."/>
            <person name="Ohm R.A."/>
            <person name="Pangilinan J."/>
            <person name="Pereira M.F."/>
            <person name="Perotto S."/>
            <person name="Peter M."/>
            <person name="Pfister S."/>
            <person name="Riley R."/>
            <person name="Sitrit Y."/>
            <person name="Stielow J.B."/>
            <person name="Szollosi G."/>
            <person name="Zifcakova L."/>
            <person name="Stursova M."/>
            <person name="Spatafora J.W."/>
            <person name="Tedersoo L."/>
            <person name="Vaario L.M."/>
            <person name="Yamada A."/>
            <person name="Yan M."/>
            <person name="Wang P."/>
            <person name="Xu J."/>
            <person name="Bruns T."/>
            <person name="Baldrian P."/>
            <person name="Vilgalys R."/>
            <person name="Dunand C."/>
            <person name="Henrissat B."/>
            <person name="Grigoriev I.V."/>
            <person name="Hibbett D."/>
            <person name="Nagy L.G."/>
            <person name="Martin F.M."/>
        </authorList>
    </citation>
    <scope>NUCLEOTIDE SEQUENCE</scope>
    <source>
        <strain evidence="1">P2</strain>
    </source>
</reference>
<proteinExistence type="predicted"/>
<gene>
    <name evidence="1" type="ORF">BDM02DRAFT_3127966</name>
</gene>
<sequence>MPPTGQTQTLGPPNIKSWEKAKLKTALRWMESSCGGMIDELRCKDPDPSISLVRVDYVNREATKGVNCEVKEYRVGDGNIVEQEADLTPPSSGTFIRRDRIVTGRDLIGNTLLLYSPSILVLNHAAATLARSTLSILRLSLANSLSLEEGKVPEVPSEGPGDGPLKTLSHLRVLAVTLLLPSLGMVLKGCNFGSNKIDVGHCTWSRSVSTKAFGLEPVRIKVSVELVFSLASFEDEENDQDEGEETDGTSDDTTGDGGGIRRRPPTRVLRLSREREFGGPNCLRLDLAVGIGGPRKHVEKVSVIVPDSSAKKGVYTTTVLKINVEVDEPGPSVDTGVPGVEVVDGGGVSDGELEGGVTTGDGDGAEIVEGGNVVELGGDETVEDDRVVGPGRVAAGERRGGGGSWEEEWGKEDMEEVDAVGEEEGDGNELDTAEDAELTAEEDAEVAEDIVGGPCTVDDDWPDIHSTMV</sequence>
<protein>
    <submittedName>
        <fullName evidence="1">Uncharacterized protein</fullName>
    </submittedName>
</protein>
<dbReference type="Proteomes" id="UP000886501">
    <property type="component" value="Unassembled WGS sequence"/>
</dbReference>
<evidence type="ECO:0000313" key="2">
    <source>
        <dbReference type="Proteomes" id="UP000886501"/>
    </source>
</evidence>
<comment type="caution">
    <text evidence="1">The sequence shown here is derived from an EMBL/GenBank/DDBJ whole genome shotgun (WGS) entry which is preliminary data.</text>
</comment>
<keyword evidence="2" id="KW-1185">Reference proteome</keyword>
<organism evidence="1 2">
    <name type="scientific">Thelephora ganbajun</name>
    <name type="common">Ganba fungus</name>
    <dbReference type="NCBI Taxonomy" id="370292"/>
    <lineage>
        <taxon>Eukaryota</taxon>
        <taxon>Fungi</taxon>
        <taxon>Dikarya</taxon>
        <taxon>Basidiomycota</taxon>
        <taxon>Agaricomycotina</taxon>
        <taxon>Agaricomycetes</taxon>
        <taxon>Thelephorales</taxon>
        <taxon>Thelephoraceae</taxon>
        <taxon>Thelephora</taxon>
    </lineage>
</organism>
<accession>A0ACB6ZL01</accession>
<dbReference type="EMBL" id="MU117989">
    <property type="protein sequence ID" value="KAF9650085.1"/>
    <property type="molecule type" value="Genomic_DNA"/>
</dbReference>
<reference evidence="1" key="1">
    <citation type="submission" date="2019-10" db="EMBL/GenBank/DDBJ databases">
        <authorList>
            <consortium name="DOE Joint Genome Institute"/>
            <person name="Kuo A."/>
            <person name="Miyauchi S."/>
            <person name="Kiss E."/>
            <person name="Drula E."/>
            <person name="Kohler A."/>
            <person name="Sanchez-Garcia M."/>
            <person name="Andreopoulos B."/>
            <person name="Barry K.W."/>
            <person name="Bonito G."/>
            <person name="Buee M."/>
            <person name="Carver A."/>
            <person name="Chen C."/>
            <person name="Cichocki N."/>
            <person name="Clum A."/>
            <person name="Culley D."/>
            <person name="Crous P.W."/>
            <person name="Fauchery L."/>
            <person name="Girlanda M."/>
            <person name="Hayes R."/>
            <person name="Keri Z."/>
            <person name="Labutti K."/>
            <person name="Lipzen A."/>
            <person name="Lombard V."/>
            <person name="Magnuson J."/>
            <person name="Maillard F."/>
            <person name="Morin E."/>
            <person name="Murat C."/>
            <person name="Nolan M."/>
            <person name="Ohm R."/>
            <person name="Pangilinan J."/>
            <person name="Pereira M."/>
            <person name="Perotto S."/>
            <person name="Peter M."/>
            <person name="Riley R."/>
            <person name="Sitrit Y."/>
            <person name="Stielow B."/>
            <person name="Szollosi G."/>
            <person name="Zifcakova L."/>
            <person name="Stursova M."/>
            <person name="Spatafora J.W."/>
            <person name="Tedersoo L."/>
            <person name="Vaario L.-M."/>
            <person name="Yamada A."/>
            <person name="Yan M."/>
            <person name="Wang P."/>
            <person name="Xu J."/>
            <person name="Bruns T."/>
            <person name="Baldrian P."/>
            <person name="Vilgalys R."/>
            <person name="Henrissat B."/>
            <person name="Grigoriev I.V."/>
            <person name="Hibbett D."/>
            <person name="Nagy L.G."/>
            <person name="Martin F.M."/>
        </authorList>
    </citation>
    <scope>NUCLEOTIDE SEQUENCE</scope>
    <source>
        <strain evidence="1">P2</strain>
    </source>
</reference>